<dbReference type="PANTHER" id="PTHR43095:SF3">
    <property type="entry name" value="L-XYLULOSE_3-KETO-L-GULONATE KINASE"/>
    <property type="match status" value="1"/>
</dbReference>
<dbReference type="AlphaFoldDB" id="A0A2N3L4N7"/>
<keyword evidence="3 4" id="KW-0418">Kinase</keyword>
<keyword evidence="8" id="KW-1185">Reference proteome</keyword>
<dbReference type="PIRSF" id="PIRSF000538">
    <property type="entry name" value="GlpK"/>
    <property type="match status" value="1"/>
</dbReference>
<keyword evidence="2 4" id="KW-0808">Transferase</keyword>
<proteinExistence type="inferred from homology"/>
<dbReference type="InterPro" id="IPR000577">
    <property type="entry name" value="Carb_kinase_FGGY"/>
</dbReference>
<comment type="caution">
    <text evidence="7">The sequence shown here is derived from an EMBL/GenBank/DDBJ whole genome shotgun (WGS) entry which is preliminary data.</text>
</comment>
<evidence type="ECO:0000256" key="1">
    <source>
        <dbReference type="ARBA" id="ARBA00009156"/>
    </source>
</evidence>
<dbReference type="Pfam" id="PF02782">
    <property type="entry name" value="FGGY_C"/>
    <property type="match status" value="1"/>
</dbReference>
<evidence type="ECO:0000259" key="5">
    <source>
        <dbReference type="Pfam" id="PF00370"/>
    </source>
</evidence>
<evidence type="ECO:0000313" key="8">
    <source>
        <dbReference type="Proteomes" id="UP000233332"/>
    </source>
</evidence>
<dbReference type="SUPFAM" id="SSF53067">
    <property type="entry name" value="Actin-like ATPase domain"/>
    <property type="match status" value="2"/>
</dbReference>
<comment type="similarity">
    <text evidence="1 4">Belongs to the FGGY kinase family.</text>
</comment>
<protein>
    <submittedName>
        <fullName evidence="7">Carbohydrate kinase</fullName>
    </submittedName>
</protein>
<dbReference type="GO" id="GO:0016773">
    <property type="term" value="F:phosphotransferase activity, alcohol group as acceptor"/>
    <property type="evidence" value="ECO:0007669"/>
    <property type="project" value="InterPro"/>
</dbReference>
<dbReference type="Proteomes" id="UP000233332">
    <property type="component" value="Unassembled WGS sequence"/>
</dbReference>
<dbReference type="InterPro" id="IPR043129">
    <property type="entry name" value="ATPase_NBD"/>
</dbReference>
<dbReference type="InterPro" id="IPR050406">
    <property type="entry name" value="FGGY_Carb_Kinase"/>
</dbReference>
<dbReference type="CDD" id="cd07802">
    <property type="entry name" value="ASKHA_NBD_FGGY_EcLyxK-like"/>
    <property type="match status" value="1"/>
</dbReference>
<sequence length="508" mass="54628">MARYFLGIDAGNTVVKTVLFDAAGAEIAHASREAVSHCPAPGFVERDIDQLRNDLLTVVAEVVKKSGVDATDIAAIGSAGHGNGLYLLGDNATALLGIQSLDTRANALVDQLQSEGVGDVSYPISGQRPWVSQTPTLLAWVKRERPEIYQATQTVLLCKDLVTHALTGELVSDISDMGGCGMLRMPENTYDDALLEAFDIGDAREKLPRLAHPSEIVGHVSKAVADQTGLGEGTPVVAGFFDVIASALGSGVARPGQASMIVGTWSINQLVVENIDFENENEIFMSSGYADGRFMSIESSATSAVNLEWVVREFLEHDGEVVAGKSPFELANELVTNSTLCLDAPFYHPYLYGAPGNGMARAGFFGVGGWHGRGDMLRAIYEGVIFAHLRHMDKLRATGVTFDTIILSGGGARSNIWPQIIADILELPLTVAKCQETGALGAAMAASVGVEMYHDYEQAADRMVQTDRHYTPNPVASEIYRKRFALWGELEQAMVPFWSRFATASSVI</sequence>
<evidence type="ECO:0000259" key="6">
    <source>
        <dbReference type="Pfam" id="PF02782"/>
    </source>
</evidence>
<dbReference type="GO" id="GO:0005975">
    <property type="term" value="P:carbohydrate metabolic process"/>
    <property type="evidence" value="ECO:0007669"/>
    <property type="project" value="InterPro"/>
</dbReference>
<dbReference type="InterPro" id="IPR018483">
    <property type="entry name" value="Carb_kinase_FGGY_CS"/>
</dbReference>
<name>A0A2N3L4N7_9PROT</name>
<accession>A0A2N3L4N7</accession>
<evidence type="ECO:0000256" key="2">
    <source>
        <dbReference type="ARBA" id="ARBA00022679"/>
    </source>
</evidence>
<gene>
    <name evidence="7" type="ORF">COO92_13555</name>
</gene>
<dbReference type="Gene3D" id="3.30.420.40">
    <property type="match status" value="2"/>
</dbReference>
<evidence type="ECO:0000313" key="7">
    <source>
        <dbReference type="EMBL" id="PKR57794.1"/>
    </source>
</evidence>
<feature type="domain" description="Carbohydrate kinase FGGY C-terminal" evidence="6">
    <location>
        <begin position="260"/>
        <end position="448"/>
    </location>
</feature>
<organism evidence="7 8">
    <name type="scientific">Thalassospira lohafexi</name>
    <dbReference type="NCBI Taxonomy" id="744227"/>
    <lineage>
        <taxon>Bacteria</taxon>
        <taxon>Pseudomonadati</taxon>
        <taxon>Pseudomonadota</taxon>
        <taxon>Alphaproteobacteria</taxon>
        <taxon>Rhodospirillales</taxon>
        <taxon>Thalassospiraceae</taxon>
        <taxon>Thalassospira</taxon>
    </lineage>
</organism>
<dbReference type="InterPro" id="IPR018485">
    <property type="entry name" value="FGGY_C"/>
</dbReference>
<dbReference type="PANTHER" id="PTHR43095">
    <property type="entry name" value="SUGAR KINASE"/>
    <property type="match status" value="1"/>
</dbReference>
<feature type="domain" description="Carbohydrate kinase FGGY N-terminal" evidence="5">
    <location>
        <begin position="4"/>
        <end position="249"/>
    </location>
</feature>
<dbReference type="EMBL" id="NXGX01000005">
    <property type="protein sequence ID" value="PKR57794.1"/>
    <property type="molecule type" value="Genomic_DNA"/>
</dbReference>
<dbReference type="InterPro" id="IPR018484">
    <property type="entry name" value="FGGY_N"/>
</dbReference>
<evidence type="ECO:0000256" key="4">
    <source>
        <dbReference type="RuleBase" id="RU003733"/>
    </source>
</evidence>
<reference evidence="7 8" key="1">
    <citation type="submission" date="2017-09" db="EMBL/GenBank/DDBJ databases">
        <title>Biodiversity and function of Thalassospira species in the particle-attached aromatic-hydrocarbon-degrading consortia from the surface seawater of the China South Sea.</title>
        <authorList>
            <person name="Dong C."/>
            <person name="Lai Q."/>
            <person name="Shao Z."/>
        </authorList>
    </citation>
    <scope>NUCLEOTIDE SEQUENCE [LARGE SCALE GENOMIC DNA]</scope>
    <source>
        <strain evidence="7 8">139Z-12</strain>
    </source>
</reference>
<dbReference type="GO" id="GO:0016301">
    <property type="term" value="F:kinase activity"/>
    <property type="evidence" value="ECO:0007669"/>
    <property type="project" value="UniProtKB-KW"/>
</dbReference>
<dbReference type="RefSeq" id="WP_101302924.1">
    <property type="nucleotide sequence ID" value="NZ_NXGX01000005.1"/>
</dbReference>
<dbReference type="PROSITE" id="PS00445">
    <property type="entry name" value="FGGY_KINASES_2"/>
    <property type="match status" value="1"/>
</dbReference>
<dbReference type="Pfam" id="PF00370">
    <property type="entry name" value="FGGY_N"/>
    <property type="match status" value="1"/>
</dbReference>
<evidence type="ECO:0000256" key="3">
    <source>
        <dbReference type="ARBA" id="ARBA00022777"/>
    </source>
</evidence>